<sequence length="217" mass="23157">MLGRPSCAVPAALRLSVFCDIGSSRAGRGAGSMLTLPPGAGADQRGLSRYIKKKQLDPLVTYVGPVLEARRQLVKAGKLVGQDAAAARSMLRTGALDGVRDNIRALGEYSVQNSQAQQQTADDLVRAFFQAIQAFDYTLFQAQRSGTHTPPAAEAHLQDTLGTLDRLLATVPRTIVDEAQAKVDMIDASKQSLEEEDAAALAASKRLTQLLARSPQT</sequence>
<dbReference type="InterPro" id="IPR023222">
    <property type="entry name" value="PsbQ-like_dom_sf"/>
</dbReference>
<accession>A0AAW1Q8U2</accession>
<dbReference type="Pfam" id="PF25306">
    <property type="entry name" value="DUF7880"/>
    <property type="match status" value="1"/>
</dbReference>
<evidence type="ECO:0000313" key="3">
    <source>
        <dbReference type="EMBL" id="KAK9817312.1"/>
    </source>
</evidence>
<dbReference type="AlphaFoldDB" id="A0AAW1Q8U2"/>
<protein>
    <recommendedName>
        <fullName evidence="2">DUF7880 domain-containing protein</fullName>
    </recommendedName>
</protein>
<name>A0AAW1Q8U2_9CHLO</name>
<keyword evidence="1" id="KW-0793">Thylakoid</keyword>
<dbReference type="PANTHER" id="PTHR36014">
    <property type="entry name" value="OS03G0176600 PROTEIN"/>
    <property type="match status" value="1"/>
</dbReference>
<dbReference type="EMBL" id="JALJOR010000005">
    <property type="protein sequence ID" value="KAK9817312.1"/>
    <property type="molecule type" value="Genomic_DNA"/>
</dbReference>
<evidence type="ECO:0000256" key="1">
    <source>
        <dbReference type="ARBA" id="ARBA00023078"/>
    </source>
</evidence>
<organism evidence="3 4">
    <name type="scientific">[Myrmecia] bisecta</name>
    <dbReference type="NCBI Taxonomy" id="41462"/>
    <lineage>
        <taxon>Eukaryota</taxon>
        <taxon>Viridiplantae</taxon>
        <taxon>Chlorophyta</taxon>
        <taxon>core chlorophytes</taxon>
        <taxon>Trebouxiophyceae</taxon>
        <taxon>Trebouxiales</taxon>
        <taxon>Trebouxiaceae</taxon>
        <taxon>Myrmecia</taxon>
    </lineage>
</organism>
<reference evidence="3 4" key="1">
    <citation type="journal article" date="2024" name="Nat. Commun.">
        <title>Phylogenomics reveals the evolutionary origins of lichenization in chlorophyte algae.</title>
        <authorList>
            <person name="Puginier C."/>
            <person name="Libourel C."/>
            <person name="Otte J."/>
            <person name="Skaloud P."/>
            <person name="Haon M."/>
            <person name="Grisel S."/>
            <person name="Petersen M."/>
            <person name="Berrin J.G."/>
            <person name="Delaux P.M."/>
            <person name="Dal Grande F."/>
            <person name="Keller J."/>
        </authorList>
    </citation>
    <scope>NUCLEOTIDE SEQUENCE [LARGE SCALE GENOMIC DNA]</scope>
    <source>
        <strain evidence="3 4">SAG 2043</strain>
    </source>
</reference>
<evidence type="ECO:0000259" key="2">
    <source>
        <dbReference type="Pfam" id="PF25306"/>
    </source>
</evidence>
<feature type="domain" description="DUF7880" evidence="2">
    <location>
        <begin position="58"/>
        <end position="181"/>
    </location>
</feature>
<keyword evidence="4" id="KW-1185">Reference proteome</keyword>
<gene>
    <name evidence="3" type="ORF">WJX72_012507</name>
</gene>
<dbReference type="PANTHER" id="PTHR36014:SF1">
    <property type="entry name" value="OS03G0176700 PROTEIN"/>
    <property type="match status" value="1"/>
</dbReference>
<dbReference type="Proteomes" id="UP001489004">
    <property type="component" value="Unassembled WGS sequence"/>
</dbReference>
<comment type="caution">
    <text evidence="3">The sequence shown here is derived from an EMBL/GenBank/DDBJ whole genome shotgun (WGS) entry which is preliminary data.</text>
</comment>
<dbReference type="Gene3D" id="1.20.120.290">
    <property type="entry name" value="Oxygen-evolving enhancer protein 3 (PsbQ), four-helix up-down bundle"/>
    <property type="match status" value="1"/>
</dbReference>
<evidence type="ECO:0000313" key="4">
    <source>
        <dbReference type="Proteomes" id="UP001489004"/>
    </source>
</evidence>
<dbReference type="InterPro" id="IPR057202">
    <property type="entry name" value="DUF7880"/>
</dbReference>
<proteinExistence type="predicted"/>